<dbReference type="GO" id="GO:0000166">
    <property type="term" value="F:nucleotide binding"/>
    <property type="evidence" value="ECO:0007669"/>
    <property type="project" value="InterPro"/>
</dbReference>
<dbReference type="RefSeq" id="XP_004180162.1">
    <property type="nucleotide sequence ID" value="XM_004180114.1"/>
</dbReference>
<evidence type="ECO:0000256" key="7">
    <source>
        <dbReference type="ARBA" id="ARBA00022763"/>
    </source>
</evidence>
<dbReference type="PANTHER" id="PTHR45812:SF1">
    <property type="entry name" value="DNA POLYMERASE ZETA CATALYTIC SUBUNIT"/>
    <property type="match status" value="1"/>
</dbReference>
<keyword evidence="15" id="KW-0238">DNA-binding</keyword>
<dbReference type="InterPro" id="IPR006172">
    <property type="entry name" value="DNA-dir_DNA_pol_B"/>
</dbReference>
<evidence type="ECO:0000313" key="22">
    <source>
        <dbReference type="Proteomes" id="UP000002866"/>
    </source>
</evidence>
<dbReference type="PROSITE" id="PS00116">
    <property type="entry name" value="DNA_POLYMERASE_B"/>
    <property type="match status" value="1"/>
</dbReference>
<feature type="domain" description="DNA polymerase zeta catalytic subunit N-terminal" evidence="20">
    <location>
        <begin position="14"/>
        <end position="67"/>
    </location>
</feature>
<dbReference type="eggNOG" id="KOG0968">
    <property type="taxonomic scope" value="Eukaryota"/>
</dbReference>
<dbReference type="Gene3D" id="1.10.132.60">
    <property type="entry name" value="DNA polymerase family B, C-terminal domain"/>
    <property type="match status" value="1"/>
</dbReference>
<dbReference type="Gene3D" id="1.10.287.690">
    <property type="entry name" value="Helix hairpin bin"/>
    <property type="match status" value="1"/>
</dbReference>
<evidence type="ECO:0000256" key="3">
    <source>
        <dbReference type="ARBA" id="ARBA00005755"/>
    </source>
</evidence>
<dbReference type="InterPro" id="IPR012337">
    <property type="entry name" value="RNaseH-like_sf"/>
</dbReference>
<evidence type="ECO:0000313" key="21">
    <source>
        <dbReference type="EMBL" id="CCH60643.1"/>
    </source>
</evidence>
<dbReference type="SUPFAM" id="SSF56672">
    <property type="entry name" value="DNA/RNA polymerases"/>
    <property type="match status" value="1"/>
</dbReference>
<dbReference type="CDD" id="cd05534">
    <property type="entry name" value="POLBc_zeta"/>
    <property type="match status" value="1"/>
</dbReference>
<keyword evidence="22" id="KW-1185">Reference proteome</keyword>
<feature type="domain" description="DNA-directed DNA polymerase family B exonuclease" evidence="17">
    <location>
        <begin position="551"/>
        <end position="721"/>
    </location>
</feature>
<keyword evidence="11 15" id="KW-0411">Iron-sulfur</keyword>
<evidence type="ECO:0000259" key="20">
    <source>
        <dbReference type="Pfam" id="PF24065"/>
    </source>
</evidence>
<dbReference type="InterPro" id="IPR006133">
    <property type="entry name" value="DNA-dir_DNA_pol_B_exonuc"/>
</dbReference>
<dbReference type="GO" id="GO:0005634">
    <property type="term" value="C:nucleus"/>
    <property type="evidence" value="ECO:0007669"/>
    <property type="project" value="UniProtKB-SubCell"/>
</dbReference>
<dbReference type="InterPro" id="IPR017964">
    <property type="entry name" value="DNA-dir_DNA_pol_B_CS"/>
</dbReference>
<name>I2H2P1_HENB6</name>
<dbReference type="InterPro" id="IPR030559">
    <property type="entry name" value="PolZ_Rev3"/>
</dbReference>
<dbReference type="GO" id="GO:0005739">
    <property type="term" value="C:mitochondrion"/>
    <property type="evidence" value="ECO:0007669"/>
    <property type="project" value="EnsemblFungi"/>
</dbReference>
<dbReference type="EC" id="2.7.7.7" evidence="15"/>
<dbReference type="GO" id="GO:0008270">
    <property type="term" value="F:zinc ion binding"/>
    <property type="evidence" value="ECO:0007669"/>
    <property type="project" value="UniProtKB-KW"/>
</dbReference>
<evidence type="ECO:0000256" key="12">
    <source>
        <dbReference type="ARBA" id="ARBA00023204"/>
    </source>
</evidence>
<keyword evidence="10 15" id="KW-0408">Iron</keyword>
<dbReference type="Pfam" id="PF00136">
    <property type="entry name" value="DNA_pol_B"/>
    <property type="match status" value="1"/>
</dbReference>
<dbReference type="OrthoDB" id="2414538at2759"/>
<dbReference type="InParanoid" id="I2H2P1"/>
<dbReference type="GO" id="GO:0070987">
    <property type="term" value="P:error-free translesion synthesis"/>
    <property type="evidence" value="ECO:0007669"/>
    <property type="project" value="EnsemblFungi"/>
</dbReference>
<dbReference type="GO" id="GO:0006260">
    <property type="term" value="P:DNA replication"/>
    <property type="evidence" value="ECO:0007669"/>
    <property type="project" value="UniProtKB-KW"/>
</dbReference>
<keyword evidence="15" id="KW-0235">DNA replication</keyword>
<evidence type="ECO:0000259" key="19">
    <source>
        <dbReference type="Pfam" id="PF24055"/>
    </source>
</evidence>
<feature type="domain" description="DNA polymerase delta/zeta catalytic subunit N-terminal" evidence="19">
    <location>
        <begin position="68"/>
        <end position="148"/>
    </location>
</feature>
<dbReference type="STRING" id="1071380.I2H2P1"/>
<evidence type="ECO:0000256" key="2">
    <source>
        <dbReference type="ARBA" id="ARBA00004123"/>
    </source>
</evidence>
<dbReference type="InterPro" id="IPR025687">
    <property type="entry name" value="Znf-C4pol"/>
</dbReference>
<dbReference type="GO" id="GO:0016035">
    <property type="term" value="C:zeta DNA polymerase complex"/>
    <property type="evidence" value="ECO:0007669"/>
    <property type="project" value="EnsemblFungi"/>
</dbReference>
<sequence>MSLSQYSTLVEDQIHIQLNNYDWYMDRPSRLDVSHGDSLPMNKFDQIPIIRVFGKLLSGHQVLCHIHGVFPYFFVPYNGEISDSSVVMNQKCAQLHKVLERRSLNGKNDSNNLKNVANVSIVKAIRFYGYHKDWELFYKISFLNVSVMTQVCELFREGKIFKKSVDTFESHIPYLLQFSCDYNLFGCHWMSLEKCYFRDPVLNDILDINNLMWDDKIGNFLNKFCSEDMVLSRTEFPRMGNGLLEIDVVAQHIRNRDELELVKDGGISSTRGVKREVARLRELYGLGKFVAPKEPFRSKNVSESGEEKTGENVLREVRSMFGKRLDQIRKPINAIGELWRKDLPFQESAGNSLPFTVTDTPTSVNEIGKTNLQGNQQKDHQDLVLSESPDKLLTNNKRLASLNISNGSFDNTSAFKYKKLKIGYNDILNEIEQIYHKPKYKYDAPFYSNPFDKKKSLYTYGGRKFNVGIKHPLYRRTVKYQSNSVRMKENARPRYIVKWKYIRRPPSFAQVWKDTITLAKEDMERKNKINKEYNRSLCEEKTTTSSLINNNPPTHFSMECFATSSIGKLSDPQKDEVKFVIWQLDADSYPLSLGTCHEGILVVGHSTLERQLKYFDLGGLRVAAYDSENDLFDALMDLVLLFDPDILSGYEIQNGSWGYVMERCRAIYKYELADELSRIKASSNKYFKREGEINVVGRYVFNIWRHMRHEIRLTSYTVENVAYEVLGQRIPRYSQDTLNEMWFDKSIRQVATLLKYWVVRLKINVKLLIHFQLIPRITEQARLVGIDFRSVYHRGSQYKVESFLTRITKNENFLLFSPSRSQVRAQKALECIPLVMEPESSYYQSPVLVLDFQSLYPSIICGYNYCYSTMLDENNRLDVRSKNVSPNGVEFVNTTIRESILGRMLQELLACRVMVKSTRNELRTHGGEAINAAAQLDGQQQALKLLANVTYGYAAASFSGRMPCSLVADSVVETGREVLRSAIALIGESENVKRWGARVVYGDTDSLFVHLPGKTHSDGFRIAKEIVDSINACNRAPIQIKLEKVYQPSLLLGKKRYVGYAQEHLNGPITFDAKGIETVRRDGCHLQQRIVEQCLRILFDSNDLSKVKEYLREEFDRIRNGLVSLPEFFFAREVRLGHYRSNKTAPAGAHVAMRQAKNDKRSRPQYRERVKYVVVKGAHGTTLRDRSLTPLEYLDGNYELDYEYYVGKCLIPPLERLFNCLGISVKGWDLEFRRIVGNTNNIFFESALCVHCRVRSRKKDVDGVGWSQFCDECSQDRQKLCVDLLTQKRNLETKHACVNWKCRGCNFAYTGDILDAGAAERCISAECPIFFERVSAEQLELLNKGLAELNEW</sequence>
<keyword evidence="4 15" id="KW-0808">Transferase</keyword>
<evidence type="ECO:0000256" key="1">
    <source>
        <dbReference type="ARBA" id="ARBA00001966"/>
    </source>
</evidence>
<dbReference type="GO" id="GO:0003677">
    <property type="term" value="F:DNA binding"/>
    <property type="evidence" value="ECO:0007669"/>
    <property type="project" value="UniProtKB-KW"/>
</dbReference>
<dbReference type="FunCoup" id="I2H2P1">
    <property type="interactions" value="721"/>
</dbReference>
<keyword evidence="7" id="KW-0227">DNA damage</keyword>
<reference evidence="21 22" key="1">
    <citation type="journal article" date="2011" name="Proc. Natl. Acad. Sci. U.S.A.">
        <title>Evolutionary erosion of yeast sex chromosomes by mating-type switching accidents.</title>
        <authorList>
            <person name="Gordon J.L."/>
            <person name="Armisen D."/>
            <person name="Proux-Wera E."/>
            <person name="Oheigeartaigh S.S."/>
            <person name="Byrne K.P."/>
            <person name="Wolfe K.H."/>
        </authorList>
    </citation>
    <scope>NUCLEOTIDE SEQUENCE [LARGE SCALE GENOMIC DNA]</scope>
    <source>
        <strain evidence="22">ATCC 34711 / CBS 6284 / DSM 70876 / NBRC 10599 / NRRL Y-10934 / UCD 77-7</strain>
    </source>
</reference>
<dbReference type="InterPro" id="IPR056447">
    <property type="entry name" value="REV3_N"/>
</dbReference>
<dbReference type="Pfam" id="PF24065">
    <property type="entry name" value="REV3_N"/>
    <property type="match status" value="1"/>
</dbReference>
<dbReference type="InterPro" id="IPR042087">
    <property type="entry name" value="DNA_pol_B_thumb"/>
</dbReference>
<keyword evidence="13 15" id="KW-0539">Nucleus</keyword>
<evidence type="ECO:0000259" key="18">
    <source>
        <dbReference type="Pfam" id="PF14260"/>
    </source>
</evidence>
<evidence type="ECO:0000256" key="4">
    <source>
        <dbReference type="ARBA" id="ARBA00022679"/>
    </source>
</evidence>
<evidence type="ECO:0000256" key="6">
    <source>
        <dbReference type="ARBA" id="ARBA00022723"/>
    </source>
</evidence>
<protein>
    <recommendedName>
        <fullName evidence="15">DNA polymerase</fullName>
        <ecNumber evidence="15">2.7.7.7</ecNumber>
    </recommendedName>
</protein>
<keyword evidence="5 15" id="KW-0548">Nucleotidyltransferase</keyword>
<evidence type="ECO:0000256" key="11">
    <source>
        <dbReference type="ARBA" id="ARBA00023014"/>
    </source>
</evidence>
<evidence type="ECO:0000259" key="16">
    <source>
        <dbReference type="Pfam" id="PF00136"/>
    </source>
</evidence>
<accession>I2H2P1</accession>
<keyword evidence="12" id="KW-0234">DNA repair</keyword>
<evidence type="ECO:0000256" key="10">
    <source>
        <dbReference type="ARBA" id="ARBA00023004"/>
    </source>
</evidence>
<dbReference type="InterPro" id="IPR036397">
    <property type="entry name" value="RNaseH_sf"/>
</dbReference>
<gene>
    <name evidence="21" type="primary">TBLA0D01350</name>
    <name evidence="21" type="ORF">TBLA_0D01350</name>
</gene>
<evidence type="ECO:0000256" key="5">
    <source>
        <dbReference type="ARBA" id="ARBA00022695"/>
    </source>
</evidence>
<dbReference type="PRINTS" id="PR00106">
    <property type="entry name" value="DNAPOLB"/>
</dbReference>
<dbReference type="InterPro" id="IPR023211">
    <property type="entry name" value="DNA_pol_palm_dom_sf"/>
</dbReference>
<feature type="domain" description="C4-type zinc-finger of DNA polymerase delta" evidence="18">
    <location>
        <begin position="1249"/>
        <end position="1333"/>
    </location>
</feature>
<dbReference type="GO" id="GO:0042276">
    <property type="term" value="P:error-prone translesion synthesis"/>
    <property type="evidence" value="ECO:0007669"/>
    <property type="project" value="EnsemblFungi"/>
</dbReference>
<dbReference type="Gene3D" id="3.90.1600.10">
    <property type="entry name" value="Palm domain of DNA polymerase"/>
    <property type="match status" value="1"/>
</dbReference>
<evidence type="ECO:0000256" key="9">
    <source>
        <dbReference type="ARBA" id="ARBA00022932"/>
    </source>
</evidence>
<keyword evidence="15" id="KW-0004">4Fe-4S</keyword>
<dbReference type="HOGENOM" id="CLU_000203_3_0_1"/>
<dbReference type="Pfam" id="PF03104">
    <property type="entry name" value="DNA_pol_B_exo1"/>
    <property type="match status" value="1"/>
</dbReference>
<keyword evidence="15" id="KW-0863">Zinc-finger</keyword>
<dbReference type="InterPro" id="IPR043502">
    <property type="entry name" value="DNA/RNA_pol_sf"/>
</dbReference>
<dbReference type="GeneID" id="14495626"/>
<dbReference type="Proteomes" id="UP000002866">
    <property type="component" value="Chromosome 4"/>
</dbReference>
<dbReference type="Pfam" id="PF14260">
    <property type="entry name" value="zf-C4pol"/>
    <property type="match status" value="1"/>
</dbReference>
<dbReference type="GO" id="GO:0003887">
    <property type="term" value="F:DNA-directed DNA polymerase activity"/>
    <property type="evidence" value="ECO:0007669"/>
    <property type="project" value="UniProtKB-KW"/>
</dbReference>
<evidence type="ECO:0000256" key="15">
    <source>
        <dbReference type="RuleBase" id="RU000442"/>
    </source>
</evidence>
<dbReference type="Gene3D" id="3.30.342.10">
    <property type="entry name" value="DNA Polymerase, chain B, domain 1"/>
    <property type="match status" value="1"/>
</dbReference>
<dbReference type="CDD" id="cd05778">
    <property type="entry name" value="DNA_polB_zeta_exo"/>
    <property type="match status" value="1"/>
</dbReference>
<dbReference type="Gene3D" id="3.30.420.10">
    <property type="entry name" value="Ribonuclease H-like superfamily/Ribonuclease H"/>
    <property type="match status" value="1"/>
</dbReference>
<keyword evidence="8 15" id="KW-0862">Zinc</keyword>
<dbReference type="SUPFAM" id="SSF53098">
    <property type="entry name" value="Ribonuclease H-like"/>
    <property type="match status" value="1"/>
</dbReference>
<dbReference type="KEGG" id="tbl:TBLA_0D01350"/>
<dbReference type="OMA" id="GRNKMGF"/>
<dbReference type="Pfam" id="PF24055">
    <property type="entry name" value="POL3_N"/>
    <property type="match status" value="1"/>
</dbReference>
<keyword evidence="6 15" id="KW-0479">Metal-binding</keyword>
<evidence type="ECO:0000259" key="17">
    <source>
        <dbReference type="Pfam" id="PF03104"/>
    </source>
</evidence>
<dbReference type="EMBL" id="HE806319">
    <property type="protein sequence ID" value="CCH60643.1"/>
    <property type="molecule type" value="Genomic_DNA"/>
</dbReference>
<dbReference type="FunFam" id="1.10.132.60:FF:000007">
    <property type="entry name" value="DNA polymerase"/>
    <property type="match status" value="1"/>
</dbReference>
<comment type="catalytic activity">
    <reaction evidence="14 15">
        <text>DNA(n) + a 2'-deoxyribonucleoside 5'-triphosphate = DNA(n+1) + diphosphate</text>
        <dbReference type="Rhea" id="RHEA:22508"/>
        <dbReference type="Rhea" id="RHEA-COMP:17339"/>
        <dbReference type="Rhea" id="RHEA-COMP:17340"/>
        <dbReference type="ChEBI" id="CHEBI:33019"/>
        <dbReference type="ChEBI" id="CHEBI:61560"/>
        <dbReference type="ChEBI" id="CHEBI:173112"/>
        <dbReference type="EC" id="2.7.7.7"/>
    </reaction>
</comment>
<comment type="subcellular location">
    <subcellularLocation>
        <location evidence="2 15">Nucleus</location>
    </subcellularLocation>
</comment>
<proteinExistence type="inferred from homology"/>
<comment type="similarity">
    <text evidence="3 15">Belongs to the DNA polymerase type-B family.</text>
</comment>
<dbReference type="PANTHER" id="PTHR45812">
    <property type="entry name" value="DNA POLYMERASE ZETA CATALYTIC SUBUNIT"/>
    <property type="match status" value="1"/>
</dbReference>
<evidence type="ECO:0000256" key="13">
    <source>
        <dbReference type="ARBA" id="ARBA00023242"/>
    </source>
</evidence>
<evidence type="ECO:0000256" key="8">
    <source>
        <dbReference type="ARBA" id="ARBA00022833"/>
    </source>
</evidence>
<organism evidence="21 22">
    <name type="scientific">Henningerozyma blattae (strain ATCC 34711 / CBS 6284 / DSM 70876 / NBRC 10599 / NRRL Y-10934 / UCD 77-7)</name>
    <name type="common">Yeast</name>
    <name type="synonym">Tetrapisispora blattae</name>
    <dbReference type="NCBI Taxonomy" id="1071380"/>
    <lineage>
        <taxon>Eukaryota</taxon>
        <taxon>Fungi</taxon>
        <taxon>Dikarya</taxon>
        <taxon>Ascomycota</taxon>
        <taxon>Saccharomycotina</taxon>
        <taxon>Saccharomycetes</taxon>
        <taxon>Saccharomycetales</taxon>
        <taxon>Saccharomycetaceae</taxon>
        <taxon>Henningerozyma</taxon>
    </lineage>
</organism>
<dbReference type="GO" id="GO:0051539">
    <property type="term" value="F:4 iron, 4 sulfur cluster binding"/>
    <property type="evidence" value="ECO:0007669"/>
    <property type="project" value="UniProtKB-KW"/>
</dbReference>
<evidence type="ECO:0000256" key="14">
    <source>
        <dbReference type="ARBA" id="ARBA00049244"/>
    </source>
</evidence>
<dbReference type="SMART" id="SM00486">
    <property type="entry name" value="POLBc"/>
    <property type="match status" value="1"/>
</dbReference>
<keyword evidence="9 15" id="KW-0239">DNA-directed DNA polymerase</keyword>
<dbReference type="InterPro" id="IPR056435">
    <property type="entry name" value="DPOD/Z_N"/>
</dbReference>
<feature type="domain" description="DNA-directed DNA polymerase family B multifunctional" evidence="16">
    <location>
        <begin position="786"/>
        <end position="1221"/>
    </location>
</feature>
<comment type="cofactor">
    <cofactor evidence="1 15">
        <name>[4Fe-4S] cluster</name>
        <dbReference type="ChEBI" id="CHEBI:49883"/>
    </cofactor>
</comment>
<dbReference type="GO" id="GO:0000724">
    <property type="term" value="P:double-strand break repair via homologous recombination"/>
    <property type="evidence" value="ECO:0007669"/>
    <property type="project" value="TreeGrafter"/>
</dbReference>
<dbReference type="InterPro" id="IPR006134">
    <property type="entry name" value="DNA-dir_DNA_pol_B_multi_dom"/>
</dbReference>